<feature type="repeat" description="ARM" evidence="1">
    <location>
        <begin position="613"/>
        <end position="659"/>
    </location>
</feature>
<dbReference type="Gene3D" id="1.25.10.10">
    <property type="entry name" value="Leucine-rich Repeat Variant"/>
    <property type="match status" value="4"/>
</dbReference>
<sequence length="1070" mass="118991">MGNIISCQFKWSQKNPSELVKCVENYDLLQNLLSVLEKICNNYPEEAKTVFKKSIKWRTINIKPNSFLNNENYIINKETIKSNLLVYSAKLQKNGSPLFTLENDISSNISIENPTYLARACTLEQINSILAIADDKKLIELQNMIKENKDFYSYVTGVSGNNQINDIWDTNSSNMNDDEDTKKRFKLLLVLNACDNNMLRNLLETNVKNETITMNKIESELLMIQSFCGKEDYYALESIEWESDYKFGNGCRATPWRQIYNELGYIKCLPKDKEKIVITACINGFFINKGYTTNEKGGENIDYESKSSVYPSLISLLKEYSPHFNDKIQNQEYVYVNKINQQREEEIKEIVPPPKSGSIINLVNVAEEKKKESESVQSISQFKPEQKKKITTKKIKGKSKSRSKKLDINSKWRNLNTKNIDIGNKSKEITRTRPKKKVTTNSDKSLKELQRKTSSNLSEWTSDSESELSSEEEIQEGRQEPYELPPEYWQIQKLVKYLRCGNPTATVIAICSLRDFDLLNETNQLAIRDVGGLDTLVNLLDTEDSKCKIGALKILQLISQNIQIRNAIADLDGMKTLVDLLGDSNEELKCLAAETIANCAKNSRNRAAVRHYKGIRKLVRLLKVTPGSKEERVAICGAMALSSLSKSGKNKIAIQNAGAIPLLANLLESKNEQLLIPVVEILKECASSESYRLAIQNSGIIKFLVENLSSESEELQTNCASAIFKCAEDEEAREFVRLHGGLAPLVNLLNKKDNKELLVAATGAIWKCSQNLENVKEFNKLNTIRKLVELLENQPEDVLINVAGALGACAQTVDGRESIRCSGGITPLVNLLTGTNQALLVNVTTAVGACALDSESMSVIDKLDGVRLLWSLLKSPNYHVQASAAWAICPCIEHAKDAGEMVRSFVGGLELIVSLLKSEHVQVLASVCASIANIAKDEENLAVITDHGVVPMLAKLTNTKNDKLRRHLAEAIARCCRWGNNKVAFGSAGAVAPLVKYLKSPDEQVHKSTAHALHQLSMDANNCITMHENGVVQLLLGMVGSSDPALQEAAAGTIGNIRRLALASEKAAMA</sequence>
<feature type="repeat" description="ARM" evidence="1">
    <location>
        <begin position="740"/>
        <end position="765"/>
    </location>
</feature>
<dbReference type="PROSITE" id="PS50176">
    <property type="entry name" value="ARM_REPEAT"/>
    <property type="match status" value="4"/>
</dbReference>
<dbReference type="Pfam" id="PF05303">
    <property type="entry name" value="GSKIP_dom"/>
    <property type="match status" value="1"/>
</dbReference>
<organism evidence="5 6">
    <name type="scientific">Neocallimastix californiae</name>
    <dbReference type="NCBI Taxonomy" id="1754190"/>
    <lineage>
        <taxon>Eukaryota</taxon>
        <taxon>Fungi</taxon>
        <taxon>Fungi incertae sedis</taxon>
        <taxon>Chytridiomycota</taxon>
        <taxon>Chytridiomycota incertae sedis</taxon>
        <taxon>Neocallimastigomycetes</taxon>
        <taxon>Neocallimastigales</taxon>
        <taxon>Neocallimastigaceae</taxon>
        <taxon>Neocallimastix</taxon>
    </lineage>
</organism>
<evidence type="ECO:0000313" key="5">
    <source>
        <dbReference type="EMBL" id="ORY16335.1"/>
    </source>
</evidence>
<feature type="region of interest" description="Disordered" evidence="2">
    <location>
        <begin position="373"/>
        <end position="406"/>
    </location>
</feature>
<evidence type="ECO:0000259" key="3">
    <source>
        <dbReference type="Pfam" id="PF05303"/>
    </source>
</evidence>
<dbReference type="EMBL" id="MCOG01000333">
    <property type="protein sequence ID" value="ORY16335.1"/>
    <property type="molecule type" value="Genomic_DNA"/>
</dbReference>
<evidence type="ECO:0000313" key="6">
    <source>
        <dbReference type="Proteomes" id="UP000193920"/>
    </source>
</evidence>
<feature type="repeat" description="ARM" evidence="1">
    <location>
        <begin position="989"/>
        <end position="1022"/>
    </location>
</feature>
<dbReference type="InterPro" id="IPR023231">
    <property type="entry name" value="GSKIP_dom_sf"/>
</dbReference>
<evidence type="ECO:0000256" key="2">
    <source>
        <dbReference type="SAM" id="MobiDB-lite"/>
    </source>
</evidence>
<accession>A0A1Y2A2V9</accession>
<dbReference type="Pfam" id="PF25598">
    <property type="entry name" value="ARM_PUB"/>
    <property type="match status" value="1"/>
</dbReference>
<feature type="domain" description="U-box" evidence="4">
    <location>
        <begin position="640"/>
        <end position="828"/>
    </location>
</feature>
<dbReference type="PANTHER" id="PTHR46241">
    <property type="entry name" value="ARMADILLO REPEAT-CONTAINING PROTEIN 4 ARMC4"/>
    <property type="match status" value="1"/>
</dbReference>
<dbReference type="SUPFAM" id="SSF48371">
    <property type="entry name" value="ARM repeat"/>
    <property type="match status" value="2"/>
</dbReference>
<dbReference type="InterPro" id="IPR000225">
    <property type="entry name" value="Armadillo"/>
</dbReference>
<evidence type="ECO:0000259" key="4">
    <source>
        <dbReference type="Pfam" id="PF25598"/>
    </source>
</evidence>
<feature type="repeat" description="ARM" evidence="1">
    <location>
        <begin position="907"/>
        <end position="949"/>
    </location>
</feature>
<dbReference type="InterPro" id="IPR058678">
    <property type="entry name" value="ARM_PUB"/>
</dbReference>
<dbReference type="SUPFAM" id="SSF103107">
    <property type="entry name" value="Hypothetical protein c14orf129, hspc210"/>
    <property type="match status" value="1"/>
</dbReference>
<reference evidence="5 6" key="1">
    <citation type="submission" date="2016-08" db="EMBL/GenBank/DDBJ databases">
        <title>A Parts List for Fungal Cellulosomes Revealed by Comparative Genomics.</title>
        <authorList>
            <consortium name="DOE Joint Genome Institute"/>
            <person name="Haitjema C.H."/>
            <person name="Gilmore S.P."/>
            <person name="Henske J.K."/>
            <person name="Solomon K.V."/>
            <person name="De Groot R."/>
            <person name="Kuo A."/>
            <person name="Mondo S.J."/>
            <person name="Salamov A.A."/>
            <person name="Labutti K."/>
            <person name="Zhao Z."/>
            <person name="Chiniquy J."/>
            <person name="Barry K."/>
            <person name="Brewer H.M."/>
            <person name="Purvine S.O."/>
            <person name="Wright A.T."/>
            <person name="Boxma B."/>
            <person name="Van Alen T."/>
            <person name="Hackstein J.H."/>
            <person name="Baker S.E."/>
            <person name="Grigoriev I.V."/>
            <person name="O'Malley M.A."/>
        </authorList>
    </citation>
    <scope>NUCLEOTIDE SEQUENCE [LARGE SCALE GENOMIC DNA]</scope>
    <source>
        <strain evidence="5 6">G1</strain>
    </source>
</reference>
<keyword evidence="6" id="KW-1185">Reference proteome</keyword>
<feature type="domain" description="GSKIP" evidence="3">
    <location>
        <begin position="260"/>
        <end position="331"/>
    </location>
</feature>
<protein>
    <submittedName>
        <fullName evidence="5">ARM repeat-containing protein</fullName>
    </submittedName>
</protein>
<dbReference type="OrthoDB" id="7537227at2759"/>
<proteinExistence type="predicted"/>
<comment type="caution">
    <text evidence="5">The sequence shown here is derived from an EMBL/GenBank/DDBJ whole genome shotgun (WGS) entry which is preliminary data.</text>
</comment>
<name>A0A1Y2A2V9_9FUNG</name>
<gene>
    <name evidence="5" type="ORF">LY90DRAFT_708422</name>
</gene>
<dbReference type="SMART" id="SM00185">
    <property type="entry name" value="ARM"/>
    <property type="match status" value="12"/>
</dbReference>
<dbReference type="InterPro" id="IPR016024">
    <property type="entry name" value="ARM-type_fold"/>
</dbReference>
<feature type="compositionally biased region" description="Acidic residues" evidence="2">
    <location>
        <begin position="462"/>
        <end position="474"/>
    </location>
</feature>
<feature type="compositionally biased region" description="Basic residues" evidence="2">
    <location>
        <begin position="389"/>
        <end position="403"/>
    </location>
</feature>
<dbReference type="PANTHER" id="PTHR46241:SF1">
    <property type="entry name" value="OUTER DYNEIN ARM-DOCKING COMPLEX SUBUNIT 2"/>
    <property type="match status" value="1"/>
</dbReference>
<feature type="region of interest" description="Disordered" evidence="2">
    <location>
        <begin position="423"/>
        <end position="481"/>
    </location>
</feature>
<dbReference type="Proteomes" id="UP000193920">
    <property type="component" value="Unassembled WGS sequence"/>
</dbReference>
<dbReference type="AlphaFoldDB" id="A0A1Y2A2V9"/>
<evidence type="ECO:0000256" key="1">
    <source>
        <dbReference type="PROSITE-ProRule" id="PRU00259"/>
    </source>
</evidence>
<dbReference type="InterPro" id="IPR007967">
    <property type="entry name" value="GSKIP_dom"/>
</dbReference>
<dbReference type="InterPro" id="IPR011989">
    <property type="entry name" value="ARM-like"/>
</dbReference>
<dbReference type="STRING" id="1754190.A0A1Y2A2V9"/>